<dbReference type="EMBL" id="CP157947">
    <property type="protein sequence ID" value="XBS70128.1"/>
    <property type="molecule type" value="Genomic_DNA"/>
</dbReference>
<sequence>MVSQPLAIALVVAVNVRSWHASWGIDGKVFSDIMASGDLTL</sequence>
<evidence type="ECO:0000313" key="1">
    <source>
        <dbReference type="EMBL" id="XBS70128.1"/>
    </source>
</evidence>
<reference evidence="1" key="1">
    <citation type="submission" date="2024-06" db="EMBL/GenBank/DDBJ databases">
        <authorList>
            <person name="Coelho C."/>
            <person name="Bento M."/>
            <person name="Garcia E."/>
            <person name="Camelo A."/>
            <person name="Brandao I."/>
            <person name="Espirito Santo C."/>
            <person name="Trovao J."/>
            <person name="Verissimo A."/>
            <person name="Costa J."/>
            <person name="Tiago I."/>
        </authorList>
    </citation>
    <scope>NUCLEOTIDE SEQUENCE</scope>
    <source>
        <strain evidence="1">KWT182</strain>
    </source>
</reference>
<dbReference type="AlphaFoldDB" id="A0AAU7QAJ6"/>
<proteinExistence type="predicted"/>
<accession>A0AAU7QAJ6</accession>
<gene>
    <name evidence="1" type="ORF">ABK905_02175</name>
</gene>
<organism evidence="1">
    <name type="scientific">Acerihabitans sp. KWT182</name>
    <dbReference type="NCBI Taxonomy" id="3157919"/>
    <lineage>
        <taxon>Bacteria</taxon>
        <taxon>Pseudomonadati</taxon>
        <taxon>Pseudomonadota</taxon>
        <taxon>Gammaproteobacteria</taxon>
        <taxon>Enterobacterales</taxon>
        <taxon>Pectobacteriaceae</taxon>
        <taxon>Acerihabitans</taxon>
    </lineage>
</organism>
<protein>
    <submittedName>
        <fullName evidence="1">Uncharacterized protein</fullName>
    </submittedName>
</protein>
<name>A0AAU7QAJ6_9GAMM</name>